<organism evidence="6 7">
    <name type="scientific">Candidimonas nitroreducens</name>
    <dbReference type="NCBI Taxonomy" id="683354"/>
    <lineage>
        <taxon>Bacteria</taxon>
        <taxon>Pseudomonadati</taxon>
        <taxon>Pseudomonadota</taxon>
        <taxon>Betaproteobacteria</taxon>
        <taxon>Burkholderiales</taxon>
        <taxon>Alcaligenaceae</taxon>
        <taxon>Candidimonas</taxon>
    </lineage>
</organism>
<dbReference type="InterPro" id="IPR000847">
    <property type="entry name" value="LysR_HTH_N"/>
</dbReference>
<keyword evidence="7" id="KW-1185">Reference proteome</keyword>
<sequence>MQGLTMSMTLKQLEAFYWAATCGSFAIAATRLHLSQSSLSKRITELEESLSCSLFDRSGHRSVLTAAGENLLPRARALLSASEDIIATIGKDTAVKGRCRFGTGEIAASSWLPRFVVSVKKNYPELSLEPYVELGRDLEQKLIDGELDFALIAKKSSHPSIQSELIAQVEFDWIVAASQPCPAKSPVRELTRLLPVISMHKNAGSNQVLERWQKTAEWDDLKILTCNNMSAIAGLVAAGLGISYFPKGWIAPLVEKNIVKAVRDREPLQKLDYYFQWRVDDKRLLIQGMKKLILENVNYELPILML</sequence>
<proteinExistence type="inferred from homology"/>
<dbReference type="Proteomes" id="UP000214603">
    <property type="component" value="Unassembled WGS sequence"/>
</dbReference>
<gene>
    <name evidence="6" type="ORF">CEY11_10980</name>
</gene>
<dbReference type="Pfam" id="PF00126">
    <property type="entry name" value="HTH_1"/>
    <property type="match status" value="1"/>
</dbReference>
<keyword evidence="4" id="KW-0804">Transcription</keyword>
<dbReference type="Gene3D" id="1.10.10.10">
    <property type="entry name" value="Winged helix-like DNA-binding domain superfamily/Winged helix DNA-binding domain"/>
    <property type="match status" value="1"/>
</dbReference>
<dbReference type="PANTHER" id="PTHR30126">
    <property type="entry name" value="HTH-TYPE TRANSCRIPTIONAL REGULATOR"/>
    <property type="match status" value="1"/>
</dbReference>
<dbReference type="InterPro" id="IPR036390">
    <property type="entry name" value="WH_DNA-bd_sf"/>
</dbReference>
<name>A0A225MG03_9BURK</name>
<evidence type="ECO:0000256" key="3">
    <source>
        <dbReference type="ARBA" id="ARBA00023125"/>
    </source>
</evidence>
<dbReference type="PRINTS" id="PR00039">
    <property type="entry name" value="HTHLYSR"/>
</dbReference>
<feature type="domain" description="HTH lysR-type" evidence="5">
    <location>
        <begin position="8"/>
        <end position="65"/>
    </location>
</feature>
<keyword evidence="3" id="KW-0238">DNA-binding</keyword>
<evidence type="ECO:0000313" key="6">
    <source>
        <dbReference type="EMBL" id="OWT60185.1"/>
    </source>
</evidence>
<dbReference type="InterPro" id="IPR036388">
    <property type="entry name" value="WH-like_DNA-bd_sf"/>
</dbReference>
<dbReference type="GO" id="GO:0003700">
    <property type="term" value="F:DNA-binding transcription factor activity"/>
    <property type="evidence" value="ECO:0007669"/>
    <property type="project" value="InterPro"/>
</dbReference>
<evidence type="ECO:0000256" key="2">
    <source>
        <dbReference type="ARBA" id="ARBA00023015"/>
    </source>
</evidence>
<accession>A0A225MG03</accession>
<dbReference type="FunFam" id="1.10.10.10:FF:000001">
    <property type="entry name" value="LysR family transcriptional regulator"/>
    <property type="match status" value="1"/>
</dbReference>
<dbReference type="RefSeq" id="WP_088603442.1">
    <property type="nucleotide sequence ID" value="NZ_NJIH01000006.1"/>
</dbReference>
<keyword evidence="2" id="KW-0805">Transcription regulation</keyword>
<protein>
    <submittedName>
        <fullName evidence="6">LysR family transcriptional regulator</fullName>
    </submittedName>
</protein>
<dbReference type="SUPFAM" id="SSF53850">
    <property type="entry name" value="Periplasmic binding protein-like II"/>
    <property type="match status" value="1"/>
</dbReference>
<dbReference type="PANTHER" id="PTHR30126:SF94">
    <property type="entry name" value="LYSR FAMILY TRANSCRIPTIONAL REGULATOR"/>
    <property type="match status" value="1"/>
</dbReference>
<dbReference type="AlphaFoldDB" id="A0A225MG03"/>
<dbReference type="Pfam" id="PF03466">
    <property type="entry name" value="LysR_substrate"/>
    <property type="match status" value="1"/>
</dbReference>
<dbReference type="SUPFAM" id="SSF46785">
    <property type="entry name" value="Winged helix' DNA-binding domain"/>
    <property type="match status" value="1"/>
</dbReference>
<dbReference type="CDD" id="cd05466">
    <property type="entry name" value="PBP2_LTTR_substrate"/>
    <property type="match status" value="1"/>
</dbReference>
<dbReference type="Gene3D" id="3.40.190.10">
    <property type="entry name" value="Periplasmic binding protein-like II"/>
    <property type="match status" value="2"/>
</dbReference>
<dbReference type="GO" id="GO:0000976">
    <property type="term" value="F:transcription cis-regulatory region binding"/>
    <property type="evidence" value="ECO:0007669"/>
    <property type="project" value="TreeGrafter"/>
</dbReference>
<dbReference type="PROSITE" id="PS50931">
    <property type="entry name" value="HTH_LYSR"/>
    <property type="match status" value="1"/>
</dbReference>
<comment type="caution">
    <text evidence="6">The sequence shown here is derived from an EMBL/GenBank/DDBJ whole genome shotgun (WGS) entry which is preliminary data.</text>
</comment>
<comment type="similarity">
    <text evidence="1">Belongs to the LysR transcriptional regulatory family.</text>
</comment>
<dbReference type="OrthoDB" id="8651113at2"/>
<evidence type="ECO:0000259" key="5">
    <source>
        <dbReference type="PROSITE" id="PS50931"/>
    </source>
</evidence>
<evidence type="ECO:0000256" key="4">
    <source>
        <dbReference type="ARBA" id="ARBA00023163"/>
    </source>
</evidence>
<evidence type="ECO:0000256" key="1">
    <source>
        <dbReference type="ARBA" id="ARBA00009437"/>
    </source>
</evidence>
<reference evidence="7" key="1">
    <citation type="submission" date="2017-06" db="EMBL/GenBank/DDBJ databases">
        <title>Herbaspirillum phytohormonus sp. nov., isolated from the root nodule of Robinia pseudoacacia in lead-zinc mine.</title>
        <authorList>
            <person name="Fan M."/>
            <person name="Lin Y."/>
        </authorList>
    </citation>
    <scope>NUCLEOTIDE SEQUENCE [LARGE SCALE GENOMIC DNA]</scope>
    <source>
        <strain evidence="7">SC-089</strain>
    </source>
</reference>
<dbReference type="EMBL" id="NJIH01000006">
    <property type="protein sequence ID" value="OWT60185.1"/>
    <property type="molecule type" value="Genomic_DNA"/>
</dbReference>
<evidence type="ECO:0000313" key="7">
    <source>
        <dbReference type="Proteomes" id="UP000214603"/>
    </source>
</evidence>
<dbReference type="InterPro" id="IPR005119">
    <property type="entry name" value="LysR_subst-bd"/>
</dbReference>